<comment type="caution">
    <text evidence="3">The sequence shown here is derived from an EMBL/GenBank/DDBJ whole genome shotgun (WGS) entry which is preliminary data.</text>
</comment>
<dbReference type="InterPro" id="IPR000719">
    <property type="entry name" value="Prot_kinase_dom"/>
</dbReference>
<organism evidence="3 4">
    <name type="scientific">Besnoitia besnoiti</name>
    <name type="common">Apicomplexan protozoan</name>
    <dbReference type="NCBI Taxonomy" id="94643"/>
    <lineage>
        <taxon>Eukaryota</taxon>
        <taxon>Sar</taxon>
        <taxon>Alveolata</taxon>
        <taxon>Apicomplexa</taxon>
        <taxon>Conoidasida</taxon>
        <taxon>Coccidia</taxon>
        <taxon>Eucoccidiorida</taxon>
        <taxon>Eimeriorina</taxon>
        <taxon>Sarcocystidae</taxon>
        <taxon>Besnoitia</taxon>
    </lineage>
</organism>
<dbReference type="GO" id="GO:0005524">
    <property type="term" value="F:ATP binding"/>
    <property type="evidence" value="ECO:0007669"/>
    <property type="project" value="InterPro"/>
</dbReference>
<dbReference type="InterPro" id="IPR008266">
    <property type="entry name" value="Tyr_kinase_AS"/>
</dbReference>
<name>A0A2A9MFK9_BESBE</name>
<evidence type="ECO:0000259" key="2">
    <source>
        <dbReference type="PROSITE" id="PS50011"/>
    </source>
</evidence>
<evidence type="ECO:0000313" key="3">
    <source>
        <dbReference type="EMBL" id="PFH34407.1"/>
    </source>
</evidence>
<dbReference type="Gene3D" id="1.10.510.10">
    <property type="entry name" value="Transferase(Phosphotransferase) domain 1"/>
    <property type="match status" value="1"/>
</dbReference>
<dbReference type="Proteomes" id="UP000224006">
    <property type="component" value="Unassembled WGS sequence"/>
</dbReference>
<gene>
    <name evidence="3" type="ORF">BESB_075590</name>
</gene>
<dbReference type="SMART" id="SM00220">
    <property type="entry name" value="S_TKc"/>
    <property type="match status" value="1"/>
</dbReference>
<dbReference type="Pfam" id="PF14531">
    <property type="entry name" value="Kinase-like"/>
    <property type="match status" value="1"/>
</dbReference>
<dbReference type="RefSeq" id="XP_029218416.1">
    <property type="nucleotide sequence ID" value="XM_029365932.1"/>
</dbReference>
<dbReference type="STRING" id="94643.A0A2A9MFK9"/>
<feature type="compositionally biased region" description="Polar residues" evidence="1">
    <location>
        <begin position="71"/>
        <end position="86"/>
    </location>
</feature>
<keyword evidence="4" id="KW-1185">Reference proteome</keyword>
<dbReference type="KEGG" id="bbes:BESB_075590"/>
<evidence type="ECO:0000313" key="4">
    <source>
        <dbReference type="Proteomes" id="UP000224006"/>
    </source>
</evidence>
<dbReference type="Gene3D" id="3.30.200.20">
    <property type="entry name" value="Phosphorylase Kinase, domain 1"/>
    <property type="match status" value="1"/>
</dbReference>
<feature type="region of interest" description="Disordered" evidence="1">
    <location>
        <begin position="55"/>
        <end position="96"/>
    </location>
</feature>
<dbReference type="InterPro" id="IPR027916">
    <property type="entry name" value="Kinase-like_dom_ROP"/>
</dbReference>
<reference evidence="3 4" key="1">
    <citation type="submission" date="2017-09" db="EMBL/GenBank/DDBJ databases">
        <title>Genome sequencing of Besnoitia besnoiti strain Bb-Ger1.</title>
        <authorList>
            <person name="Schares G."/>
            <person name="Venepally P."/>
            <person name="Lorenzi H.A."/>
        </authorList>
    </citation>
    <scope>NUCLEOTIDE SEQUENCE [LARGE SCALE GENOMIC DNA]</scope>
    <source>
        <strain evidence="3 4">Bb-Ger1</strain>
    </source>
</reference>
<accession>A0A2A9MFK9</accession>
<dbReference type="OrthoDB" id="3261131at2759"/>
<dbReference type="SUPFAM" id="SSF56112">
    <property type="entry name" value="Protein kinase-like (PK-like)"/>
    <property type="match status" value="1"/>
</dbReference>
<proteinExistence type="predicted"/>
<dbReference type="InterPro" id="IPR011009">
    <property type="entry name" value="Kinase-like_dom_sf"/>
</dbReference>
<dbReference type="VEuPathDB" id="ToxoDB:BESB_075590"/>
<protein>
    <submittedName>
        <fullName evidence="3">Rhoptry protein ROP18</fullName>
    </submittedName>
</protein>
<evidence type="ECO:0000256" key="1">
    <source>
        <dbReference type="SAM" id="MobiDB-lite"/>
    </source>
</evidence>
<sequence>MVFDPKRARKASCRVWLALAALGTVLGVHKGVSVHLSSQFGQLLASAVTSRRSHVTAGSVAPGEDDPHVGSSFTESSPLEDTPASSERTHPRLLFERTRRQLDLGTGNARDTHVAVDAPPRALASYGHSLLQHSRGAARTVGRHVSGASGRLAHFRGSRLEEPGSSSDASFADLGQPEGADLALVHGIEPGDSIVKHLLTLVSKQIHPVDRQAGAFRTLDKGLSATFWPQDVTVEVVSVRTGAPRRLRRGPVFGRGDFGMVFTASDVDTGAEFAAKVPIALREPFKMSQEDVMAEGRLTDAFATVKDPREAQAVLRFLVPTDMVQFPNKETFAVAIPGSRTLIGNVFFLMPKAYTDLQDVINAMCDPAVRDSDIVYHARLQLSYDLIRLVANLQRQGVVHGDFREANLLVMKDGRLFLADFGSMRKEGQKTHRGDSLTAHIKDEVMELGSVLTNLWGIELGYFLALEHSPNKPMETCGPPPPQYMVRLIKEFHSSWPAKPLLPVEALETPGAKQLVEEINSFLPLYKEETRT</sequence>
<dbReference type="PROSITE" id="PS50011">
    <property type="entry name" value="PROTEIN_KINASE_DOM"/>
    <property type="match status" value="1"/>
</dbReference>
<dbReference type="GO" id="GO:0004672">
    <property type="term" value="F:protein kinase activity"/>
    <property type="evidence" value="ECO:0007669"/>
    <property type="project" value="InterPro"/>
</dbReference>
<dbReference type="PROSITE" id="PS00109">
    <property type="entry name" value="PROTEIN_KINASE_TYR"/>
    <property type="match status" value="1"/>
</dbReference>
<dbReference type="GeneID" id="40312485"/>
<dbReference type="EMBL" id="NWUJ01000007">
    <property type="protein sequence ID" value="PFH34407.1"/>
    <property type="molecule type" value="Genomic_DNA"/>
</dbReference>
<feature type="compositionally biased region" description="Basic and acidic residues" evidence="1">
    <location>
        <begin position="87"/>
        <end position="96"/>
    </location>
</feature>
<dbReference type="AlphaFoldDB" id="A0A2A9MFK9"/>
<feature type="domain" description="Protein kinase" evidence="2">
    <location>
        <begin position="247"/>
        <end position="523"/>
    </location>
</feature>